<dbReference type="InterPro" id="IPR000700">
    <property type="entry name" value="PAS-assoc_C"/>
</dbReference>
<dbReference type="SUPFAM" id="SSF55785">
    <property type="entry name" value="PYP-like sensor domain (PAS domain)"/>
    <property type="match status" value="2"/>
</dbReference>
<dbReference type="Gene3D" id="3.30.750.24">
    <property type="entry name" value="STAS domain"/>
    <property type="match status" value="1"/>
</dbReference>
<evidence type="ECO:0000313" key="6">
    <source>
        <dbReference type="Proteomes" id="UP000019678"/>
    </source>
</evidence>
<dbReference type="PROSITE" id="PS50801">
    <property type="entry name" value="STAS"/>
    <property type="match status" value="1"/>
</dbReference>
<comment type="caution">
    <text evidence="5">The sequence shown here is derived from an EMBL/GenBank/DDBJ whole genome shotgun (WGS) entry which is preliminary data.</text>
</comment>
<dbReference type="InterPro" id="IPR035965">
    <property type="entry name" value="PAS-like_dom_sf"/>
</dbReference>
<dbReference type="InterPro" id="IPR036513">
    <property type="entry name" value="STAS_dom_sf"/>
</dbReference>
<feature type="domain" description="PAS" evidence="2">
    <location>
        <begin position="147"/>
        <end position="221"/>
    </location>
</feature>
<name>A0A017THW2_9BACT</name>
<dbReference type="STRING" id="1192034.CAP_5951"/>
<dbReference type="InterPro" id="IPR000014">
    <property type="entry name" value="PAS"/>
</dbReference>
<dbReference type="InterPro" id="IPR002645">
    <property type="entry name" value="STAS_dom"/>
</dbReference>
<dbReference type="PROSITE" id="PS50113">
    <property type="entry name" value="PAC"/>
    <property type="match status" value="1"/>
</dbReference>
<evidence type="ECO:0000256" key="1">
    <source>
        <dbReference type="ARBA" id="ARBA00022553"/>
    </source>
</evidence>
<feature type="domain" description="STAS" evidence="4">
    <location>
        <begin position="284"/>
        <end position="395"/>
    </location>
</feature>
<dbReference type="SMART" id="SM00091">
    <property type="entry name" value="PAS"/>
    <property type="match status" value="2"/>
</dbReference>
<dbReference type="InterPro" id="IPR051932">
    <property type="entry name" value="Bact_StressResp_Reg"/>
</dbReference>
<dbReference type="Gene3D" id="3.30.450.20">
    <property type="entry name" value="PAS domain"/>
    <property type="match status" value="2"/>
</dbReference>
<keyword evidence="6" id="KW-1185">Reference proteome</keyword>
<protein>
    <submittedName>
        <fullName evidence="5">RsbR, positive regulator of sigma-B</fullName>
    </submittedName>
</protein>
<reference evidence="5 6" key="1">
    <citation type="submission" date="2013-05" db="EMBL/GenBank/DDBJ databases">
        <title>Genome assembly of Chondromyces apiculatus DSM 436.</title>
        <authorList>
            <person name="Sharma G."/>
            <person name="Khatri I."/>
            <person name="Kaur C."/>
            <person name="Mayilraj S."/>
            <person name="Subramanian S."/>
        </authorList>
    </citation>
    <scope>NUCLEOTIDE SEQUENCE [LARGE SCALE GENOMIC DNA]</scope>
    <source>
        <strain evidence="5 6">DSM 436</strain>
    </source>
</reference>
<dbReference type="PANTHER" id="PTHR33745">
    <property type="entry name" value="RSBT ANTAGONIST PROTEIN RSBS-RELATED"/>
    <property type="match status" value="1"/>
</dbReference>
<gene>
    <name evidence="5" type="ORF">CAP_5951</name>
</gene>
<evidence type="ECO:0000259" key="3">
    <source>
        <dbReference type="PROSITE" id="PS50113"/>
    </source>
</evidence>
<dbReference type="CDD" id="cd07041">
    <property type="entry name" value="STAS_RsbR_RsbS_like"/>
    <property type="match status" value="1"/>
</dbReference>
<organism evidence="5 6">
    <name type="scientific">Chondromyces apiculatus DSM 436</name>
    <dbReference type="NCBI Taxonomy" id="1192034"/>
    <lineage>
        <taxon>Bacteria</taxon>
        <taxon>Pseudomonadati</taxon>
        <taxon>Myxococcota</taxon>
        <taxon>Polyangia</taxon>
        <taxon>Polyangiales</taxon>
        <taxon>Polyangiaceae</taxon>
        <taxon>Chondromyces</taxon>
    </lineage>
</organism>
<dbReference type="CDD" id="cd00130">
    <property type="entry name" value="PAS"/>
    <property type="match status" value="2"/>
</dbReference>
<dbReference type="Pfam" id="PF01740">
    <property type="entry name" value="STAS"/>
    <property type="match status" value="1"/>
</dbReference>
<proteinExistence type="predicted"/>
<dbReference type="AlphaFoldDB" id="A0A017THW2"/>
<dbReference type="SUPFAM" id="SSF52091">
    <property type="entry name" value="SpoIIaa-like"/>
    <property type="match status" value="1"/>
</dbReference>
<feature type="domain" description="PAS" evidence="2">
    <location>
        <begin position="39"/>
        <end position="88"/>
    </location>
</feature>
<dbReference type="InterPro" id="IPR001610">
    <property type="entry name" value="PAC"/>
</dbReference>
<dbReference type="eggNOG" id="COG2202">
    <property type="taxonomic scope" value="Bacteria"/>
</dbReference>
<evidence type="ECO:0000259" key="2">
    <source>
        <dbReference type="PROSITE" id="PS50112"/>
    </source>
</evidence>
<dbReference type="EMBL" id="ASRX01000005">
    <property type="protein sequence ID" value="EYF08191.1"/>
    <property type="molecule type" value="Genomic_DNA"/>
</dbReference>
<evidence type="ECO:0000313" key="5">
    <source>
        <dbReference type="EMBL" id="EYF08191.1"/>
    </source>
</evidence>
<feature type="domain" description="PAC" evidence="3">
    <location>
        <begin position="223"/>
        <end position="275"/>
    </location>
</feature>
<dbReference type="NCBIfam" id="TIGR00229">
    <property type="entry name" value="sensory_box"/>
    <property type="match status" value="2"/>
</dbReference>
<accession>A0A017THW2</accession>
<dbReference type="SMART" id="SM00086">
    <property type="entry name" value="PAC"/>
    <property type="match status" value="2"/>
</dbReference>
<dbReference type="InterPro" id="IPR013655">
    <property type="entry name" value="PAS_fold_3"/>
</dbReference>
<dbReference type="eggNOG" id="COG1366">
    <property type="taxonomic scope" value="Bacteria"/>
</dbReference>
<dbReference type="PANTHER" id="PTHR33745:SF3">
    <property type="entry name" value="RSBT CO-ANTAGONIST PROTEIN RSBRC"/>
    <property type="match status" value="1"/>
</dbReference>
<dbReference type="Pfam" id="PF08447">
    <property type="entry name" value="PAS_3"/>
    <property type="match status" value="2"/>
</dbReference>
<dbReference type="PROSITE" id="PS50112">
    <property type="entry name" value="PAS"/>
    <property type="match status" value="2"/>
</dbReference>
<keyword evidence="1" id="KW-0597">Phosphoprotein</keyword>
<dbReference type="Proteomes" id="UP000019678">
    <property type="component" value="Unassembled WGS sequence"/>
</dbReference>
<sequence length="405" mass="44885">MQQHFPGGVNAGAGRSSWVRGWDHYFSASSDLLCVAGQDGFFRDLNPAWARTLGYTLEELRSASFFEFLHPDDHGITVQAMMGVVAAGGVTNAADPGTTMLINRYRRKDGTFARLAWTSVVVIDGLYYCVAQDTSARLEVEEALRASHERLQHLLLASGVGLYAIDYRGEPRLSFVSGNLRDQFGYTPEELREDPTLWSCRVHPDDRDRVIAELAALPTTGACCREYRWQRKDGTYRWVHDQTQLLRDAEGLPLEAVGSWQDVTARKEAERTIEQQAAALVELSTPLIPIHDQILVMPLIGMVDSRRAAQVMSTLLDGIAERSARFVILDITGVGIIDTKVADALLRAARAARLLGVEVILTGIRADVARTLVALEVDLRELLTFGKLQDGILHAMRRAQSKATR</sequence>
<evidence type="ECO:0000259" key="4">
    <source>
        <dbReference type="PROSITE" id="PS50801"/>
    </source>
</evidence>